<dbReference type="SUPFAM" id="SSF53850">
    <property type="entry name" value="Periplasmic binding protein-like II"/>
    <property type="match status" value="1"/>
</dbReference>
<accession>B1FST4</accession>
<feature type="region of interest" description="Disordered" evidence="5">
    <location>
        <begin position="1"/>
        <end position="37"/>
    </location>
</feature>
<evidence type="ECO:0000256" key="3">
    <source>
        <dbReference type="ARBA" id="ARBA00023125"/>
    </source>
</evidence>
<dbReference type="Pfam" id="PF03466">
    <property type="entry name" value="LysR_substrate"/>
    <property type="match status" value="1"/>
</dbReference>
<sequence>MPAPSDSAHPIDAHVKTAKPPTKTRRAPRRSANAPAVSSKLANASVYALTTHSSAVESICRPSRILASATFTTVTSRQMMTKPRLVASSASLGDRLDEWMCVRMMSVHGMARSEPDWPARRAWTHSITFAKIDKRTANGNRTNYYGGMDLLKAMTVFVRVVETGSLTAAAVACELSPTMVGNHLQALETRLGTRLIHRTTRKQQVSAFGQAYYQRCVEILGLIDDSEQLALDHLATPRGRLRVTAPIVFSNECLIPSIADYCARYPEVKLDIVATDALSDLMDDGFEAAIRIGALANPDLVARPLTPYRLVLCASPAYLKAHGSPATPDELSAHQCLTYAYPPRSEWHAAQAEWILHGRDGRASVPVDGRLKIDNAEALRKAVLRGLGIAMLPAILIDEDLRAKRLRKVLPEYSAPERQLSLLYLRERQMSLKLRSFIDFVVERFGADEDR</sequence>
<keyword evidence="8" id="KW-1185">Reference proteome</keyword>
<evidence type="ECO:0000256" key="1">
    <source>
        <dbReference type="ARBA" id="ARBA00009437"/>
    </source>
</evidence>
<dbReference type="InterPro" id="IPR005119">
    <property type="entry name" value="LysR_subst-bd"/>
</dbReference>
<keyword evidence="7" id="KW-0456">Lyase</keyword>
<dbReference type="InterPro" id="IPR058163">
    <property type="entry name" value="LysR-type_TF_proteobact-type"/>
</dbReference>
<dbReference type="FunFam" id="3.40.190.290:FF:000001">
    <property type="entry name" value="Transcriptional regulator, LysR family"/>
    <property type="match status" value="1"/>
</dbReference>
<dbReference type="InterPro" id="IPR036390">
    <property type="entry name" value="WH_DNA-bd_sf"/>
</dbReference>
<dbReference type="Gene3D" id="1.10.10.10">
    <property type="entry name" value="Winged helix-like DNA-binding domain superfamily/Winged helix DNA-binding domain"/>
    <property type="match status" value="1"/>
</dbReference>
<dbReference type="PANTHER" id="PTHR30537">
    <property type="entry name" value="HTH-TYPE TRANSCRIPTIONAL REGULATOR"/>
    <property type="match status" value="1"/>
</dbReference>
<dbReference type="GO" id="GO:0006351">
    <property type="term" value="P:DNA-templated transcription"/>
    <property type="evidence" value="ECO:0007669"/>
    <property type="project" value="TreeGrafter"/>
</dbReference>
<organism evidence="7 8">
    <name type="scientific">Paraburkholderia graminis (strain ATCC 700544 / DSM 17151 / LMG 18924 / NCIMB 13744 / C4D1M)</name>
    <dbReference type="NCBI Taxonomy" id="396598"/>
    <lineage>
        <taxon>Bacteria</taxon>
        <taxon>Pseudomonadati</taxon>
        <taxon>Pseudomonadota</taxon>
        <taxon>Betaproteobacteria</taxon>
        <taxon>Burkholderiales</taxon>
        <taxon>Burkholderiaceae</taxon>
        <taxon>Paraburkholderia</taxon>
    </lineage>
</organism>
<dbReference type="PROSITE" id="PS50931">
    <property type="entry name" value="HTH_LYSR"/>
    <property type="match status" value="1"/>
</dbReference>
<dbReference type="Proteomes" id="UP000005045">
    <property type="component" value="Unassembled WGS sequence"/>
</dbReference>
<evidence type="ECO:0000313" key="8">
    <source>
        <dbReference type="Proteomes" id="UP000005045"/>
    </source>
</evidence>
<dbReference type="EMBL" id="ABLD01000001">
    <property type="protein sequence ID" value="EDT12826.1"/>
    <property type="molecule type" value="Genomic_DNA"/>
</dbReference>
<evidence type="ECO:0000256" key="4">
    <source>
        <dbReference type="ARBA" id="ARBA00023163"/>
    </source>
</evidence>
<keyword evidence="3" id="KW-0238">DNA-binding</keyword>
<dbReference type="InterPro" id="IPR000847">
    <property type="entry name" value="LysR_HTH_N"/>
</dbReference>
<gene>
    <name evidence="7" type="ORF">BgramDRAFT_0206</name>
</gene>
<dbReference type="GO" id="GO:0004089">
    <property type="term" value="F:carbonate dehydratase activity"/>
    <property type="evidence" value="ECO:0007669"/>
    <property type="project" value="UniProtKB-EC"/>
</dbReference>
<keyword evidence="4" id="KW-0804">Transcription</keyword>
<evidence type="ECO:0000313" key="7">
    <source>
        <dbReference type="EMBL" id="EDT12826.1"/>
    </source>
</evidence>
<name>B1FST4_PARG4</name>
<dbReference type="SUPFAM" id="SSF46785">
    <property type="entry name" value="Winged helix' DNA-binding domain"/>
    <property type="match status" value="1"/>
</dbReference>
<dbReference type="PANTHER" id="PTHR30537:SF5">
    <property type="entry name" value="HTH-TYPE TRANSCRIPTIONAL ACTIVATOR TTDR-RELATED"/>
    <property type="match status" value="1"/>
</dbReference>
<dbReference type="GO" id="GO:0003700">
    <property type="term" value="F:DNA-binding transcription factor activity"/>
    <property type="evidence" value="ECO:0007669"/>
    <property type="project" value="InterPro"/>
</dbReference>
<proteinExistence type="inferred from homology"/>
<dbReference type="EC" id="4.2.1.1" evidence="7"/>
<evidence type="ECO:0000256" key="2">
    <source>
        <dbReference type="ARBA" id="ARBA00023015"/>
    </source>
</evidence>
<dbReference type="InterPro" id="IPR036388">
    <property type="entry name" value="WH-like_DNA-bd_sf"/>
</dbReference>
<dbReference type="GO" id="GO:0043565">
    <property type="term" value="F:sequence-specific DNA binding"/>
    <property type="evidence" value="ECO:0007669"/>
    <property type="project" value="TreeGrafter"/>
</dbReference>
<evidence type="ECO:0000256" key="5">
    <source>
        <dbReference type="SAM" id="MobiDB-lite"/>
    </source>
</evidence>
<reference evidence="7 8" key="1">
    <citation type="submission" date="2008-03" db="EMBL/GenBank/DDBJ databases">
        <title>Sequencing of the draft genome and assembly of Burkholderia graminis C4D1M.</title>
        <authorList>
            <consortium name="US DOE Joint Genome Institute (JGI-PGF)"/>
            <person name="Copeland A."/>
            <person name="Lucas S."/>
            <person name="Lapidus A."/>
            <person name="Glavina del Rio T."/>
            <person name="Dalin E."/>
            <person name="Tice H."/>
            <person name="Bruce D."/>
            <person name="Goodwin L."/>
            <person name="Pitluck S."/>
            <person name="Larimer F."/>
            <person name="Land M.L."/>
            <person name="Hauser L."/>
            <person name="Tiedje J."/>
            <person name="Richardson P."/>
        </authorList>
    </citation>
    <scope>NUCLEOTIDE SEQUENCE [LARGE SCALE GENOMIC DNA]</scope>
    <source>
        <strain evidence="8">ATCC 700544 / DSM 17151 / LMG 18924 / NCIMB 13744 / C4D1M</strain>
    </source>
</reference>
<dbReference type="AlphaFoldDB" id="B1FST4"/>
<dbReference type="Gene3D" id="3.40.190.290">
    <property type="match status" value="1"/>
</dbReference>
<evidence type="ECO:0000259" key="6">
    <source>
        <dbReference type="PROSITE" id="PS50931"/>
    </source>
</evidence>
<keyword evidence="2" id="KW-0805">Transcription regulation</keyword>
<feature type="domain" description="HTH lysR-type" evidence="6">
    <location>
        <begin position="149"/>
        <end position="206"/>
    </location>
</feature>
<protein>
    <submittedName>
        <fullName evidence="7">Transcriptional regulator, LysR family</fullName>
        <ecNumber evidence="7">4.2.1.1</ecNumber>
    </submittedName>
</protein>
<comment type="similarity">
    <text evidence="1">Belongs to the LysR transcriptional regulatory family.</text>
</comment>
<comment type="caution">
    <text evidence="7">The sequence shown here is derived from an EMBL/GenBank/DDBJ whole genome shotgun (WGS) entry which is preliminary data.</text>
</comment>
<dbReference type="Pfam" id="PF00126">
    <property type="entry name" value="HTH_1"/>
    <property type="match status" value="1"/>
</dbReference>